<evidence type="ECO:0000256" key="1">
    <source>
        <dbReference type="ARBA" id="ARBA00004651"/>
    </source>
</evidence>
<proteinExistence type="predicted"/>
<keyword evidence="3 6" id="KW-1133">Transmembrane helix</keyword>
<feature type="transmembrane region" description="Helical" evidence="6">
    <location>
        <begin position="175"/>
        <end position="200"/>
    </location>
</feature>
<evidence type="ECO:0008006" key="9">
    <source>
        <dbReference type="Google" id="ProtNLM"/>
    </source>
</evidence>
<comment type="subcellular location">
    <subcellularLocation>
        <location evidence="1">Cell membrane</location>
        <topology evidence="1">Multi-pass membrane protein</topology>
    </subcellularLocation>
</comment>
<comment type="caution">
    <text evidence="7">The sequence shown here is derived from an EMBL/GenBank/DDBJ whole genome shotgun (WGS) entry which is preliminary data.</text>
</comment>
<dbReference type="SUPFAM" id="SSF90123">
    <property type="entry name" value="ABC transporter transmembrane region"/>
    <property type="match status" value="1"/>
</dbReference>
<evidence type="ECO:0000313" key="8">
    <source>
        <dbReference type="Proteomes" id="UP001595871"/>
    </source>
</evidence>
<organism evidence="7 8">
    <name type="scientific">Streptomyces flavovirens</name>
    <dbReference type="NCBI Taxonomy" id="52258"/>
    <lineage>
        <taxon>Bacteria</taxon>
        <taxon>Bacillati</taxon>
        <taxon>Actinomycetota</taxon>
        <taxon>Actinomycetes</taxon>
        <taxon>Kitasatosporales</taxon>
        <taxon>Streptomycetaceae</taxon>
        <taxon>Streptomyces</taxon>
    </lineage>
</organism>
<feature type="transmembrane region" description="Helical" evidence="6">
    <location>
        <begin position="142"/>
        <end position="163"/>
    </location>
</feature>
<dbReference type="Proteomes" id="UP001595871">
    <property type="component" value="Unassembled WGS sequence"/>
</dbReference>
<feature type="region of interest" description="Disordered" evidence="5">
    <location>
        <begin position="229"/>
        <end position="266"/>
    </location>
</feature>
<evidence type="ECO:0000256" key="2">
    <source>
        <dbReference type="ARBA" id="ARBA00022692"/>
    </source>
</evidence>
<keyword evidence="4 6" id="KW-0472">Membrane</keyword>
<keyword evidence="2 6" id="KW-0812">Transmembrane</keyword>
<evidence type="ECO:0000256" key="5">
    <source>
        <dbReference type="SAM" id="MobiDB-lite"/>
    </source>
</evidence>
<evidence type="ECO:0000256" key="6">
    <source>
        <dbReference type="SAM" id="Phobius"/>
    </source>
</evidence>
<reference evidence="8" key="1">
    <citation type="journal article" date="2019" name="Int. J. Syst. Evol. Microbiol.">
        <title>The Global Catalogue of Microorganisms (GCM) 10K type strain sequencing project: providing services to taxonomists for standard genome sequencing and annotation.</title>
        <authorList>
            <consortium name="The Broad Institute Genomics Platform"/>
            <consortium name="The Broad Institute Genome Sequencing Center for Infectious Disease"/>
            <person name="Wu L."/>
            <person name="Ma J."/>
        </authorList>
    </citation>
    <scope>NUCLEOTIDE SEQUENCE [LARGE SCALE GENOMIC DNA]</scope>
    <source>
        <strain evidence="8">CCM 3243</strain>
    </source>
</reference>
<gene>
    <name evidence="7" type="ORF">ACFO3R_06310</name>
</gene>
<feature type="transmembrane region" description="Helical" evidence="6">
    <location>
        <begin position="94"/>
        <end position="113"/>
    </location>
</feature>
<feature type="compositionally biased region" description="Low complexity" evidence="5">
    <location>
        <begin position="241"/>
        <end position="259"/>
    </location>
</feature>
<evidence type="ECO:0000256" key="4">
    <source>
        <dbReference type="ARBA" id="ARBA00023136"/>
    </source>
</evidence>
<accession>A0ABV8MYP8</accession>
<protein>
    <recommendedName>
        <fullName evidence="9">ABC transmembrane type-1 domain-containing protein</fullName>
    </recommendedName>
</protein>
<dbReference type="InterPro" id="IPR036640">
    <property type="entry name" value="ABC1_TM_sf"/>
</dbReference>
<sequence>MGLVNHVLGTFLQYLDTLLRLELTARVGEWVMRKGTRLDLEQYEDAEIYDTMQRAFQESSGGRVYQVFTQLLEVARELVTLATVSVVLFSWSPWIALVILLSPVPSVISYMFFSHKAYEIEYTRLVRTFFDVDRRLARRQSVLGGVLGLVSVAASSGAVLWAIHSTTDAGQVGELAGYLQAVGSIQVSAHGMLLGVAALYKDSLFLSNLFAFFALPERRLKGGTRPFLRSSARASSSGTCVSSTPVPAASSSTASASPSRQANASP</sequence>
<dbReference type="EMBL" id="JBHSCF010000008">
    <property type="protein sequence ID" value="MFC4185998.1"/>
    <property type="molecule type" value="Genomic_DNA"/>
</dbReference>
<evidence type="ECO:0000256" key="3">
    <source>
        <dbReference type="ARBA" id="ARBA00022989"/>
    </source>
</evidence>
<dbReference type="RefSeq" id="WP_200695351.1">
    <property type="nucleotide sequence ID" value="NZ_BAAAYA010000010.1"/>
</dbReference>
<dbReference type="Gene3D" id="1.20.1560.10">
    <property type="entry name" value="ABC transporter type 1, transmembrane domain"/>
    <property type="match status" value="1"/>
</dbReference>
<keyword evidence="8" id="KW-1185">Reference proteome</keyword>
<name>A0ABV8MYP8_9ACTN</name>
<evidence type="ECO:0000313" key="7">
    <source>
        <dbReference type="EMBL" id="MFC4185998.1"/>
    </source>
</evidence>